<proteinExistence type="predicted"/>
<dbReference type="Pfam" id="PF06152">
    <property type="entry name" value="Phage_min_cap2"/>
    <property type="match status" value="1"/>
</dbReference>
<name>A0A9D2KXX4_9FIRM</name>
<evidence type="ECO:0000313" key="2">
    <source>
        <dbReference type="Proteomes" id="UP000886858"/>
    </source>
</evidence>
<comment type="caution">
    <text evidence="1">The sequence shown here is derived from an EMBL/GenBank/DDBJ whole genome shotgun (WGS) entry which is preliminary data.</text>
</comment>
<organism evidence="1 2">
    <name type="scientific">Candidatus Eisenbergiella merdipullorum</name>
    <dbReference type="NCBI Taxonomy" id="2838553"/>
    <lineage>
        <taxon>Bacteria</taxon>
        <taxon>Bacillati</taxon>
        <taxon>Bacillota</taxon>
        <taxon>Clostridia</taxon>
        <taxon>Lachnospirales</taxon>
        <taxon>Lachnospiraceae</taxon>
        <taxon>Eisenbergiella</taxon>
    </lineage>
</organism>
<reference evidence="1" key="2">
    <citation type="submission" date="2021-04" db="EMBL/GenBank/DDBJ databases">
        <authorList>
            <person name="Gilroy R."/>
        </authorList>
    </citation>
    <scope>NUCLEOTIDE SEQUENCE</scope>
    <source>
        <strain evidence="1">CHK179-7159</strain>
    </source>
</reference>
<reference evidence="1" key="1">
    <citation type="journal article" date="2021" name="PeerJ">
        <title>Extensive microbial diversity within the chicken gut microbiome revealed by metagenomics and culture.</title>
        <authorList>
            <person name="Gilroy R."/>
            <person name="Ravi A."/>
            <person name="Getino M."/>
            <person name="Pursley I."/>
            <person name="Horton D.L."/>
            <person name="Alikhan N.F."/>
            <person name="Baker D."/>
            <person name="Gharbi K."/>
            <person name="Hall N."/>
            <person name="Watson M."/>
            <person name="Adriaenssens E.M."/>
            <person name="Foster-Nyarko E."/>
            <person name="Jarju S."/>
            <person name="Secka A."/>
            <person name="Antonio M."/>
            <person name="Oren A."/>
            <person name="Chaudhuri R.R."/>
            <person name="La Ragione R."/>
            <person name="Hildebrand F."/>
            <person name="Pallen M.J."/>
        </authorList>
    </citation>
    <scope>NUCLEOTIDE SEQUENCE</scope>
    <source>
        <strain evidence="1">CHK179-7159</strain>
    </source>
</reference>
<sequence>MLKPEDFDGAADRMVEIYSRIENFILRDTARRVLNAGKLTATADRLIYKLEQMGESRQEIQKKLSELTGLSEKELRRLLRDAVLTSWKDDAEVMSQLGIEISSPLKNEAYMRIIDAEYQKSRGELSNLTRTTMDAAQRDLINLLDDAEMRVSSGVQSYNAAAADVLDAYAGRGIMVTYPSGTRRTLEAAARCCVVTSMNQTAAQLTNQYIVEGGIEYILTSAHIGARTRQPGQPALAGHDSWQGRVYKIRGSEPDAPNLLENTGYDIDPQTGDGTVVNPLGLHGYNCRHSHQPWDKRLRNPWRDEKGNLIDGTGSEITDKENRERYKNSQKQRAMERAIRKTKRQLIVKQEQINASSGEYRNTLQADYDAEAYRLQQQNKAYNDFCAKHDLQPQYERNKLAGFGATQTKAANKGARRYQNAKGK</sequence>
<evidence type="ECO:0000313" key="1">
    <source>
        <dbReference type="EMBL" id="HJA91917.1"/>
    </source>
</evidence>
<accession>A0A9D2KXX4</accession>
<dbReference type="Proteomes" id="UP000886858">
    <property type="component" value="Unassembled WGS sequence"/>
</dbReference>
<dbReference type="InterPro" id="IPR009319">
    <property type="entry name" value="Phage_A118_VSP1"/>
</dbReference>
<gene>
    <name evidence="1" type="ORF">H9717_02160</name>
</gene>
<protein>
    <submittedName>
        <fullName evidence="1">Phage minor capsid protein</fullName>
    </submittedName>
</protein>
<dbReference type="AlphaFoldDB" id="A0A9D2KXX4"/>
<dbReference type="GO" id="GO:0005198">
    <property type="term" value="F:structural molecule activity"/>
    <property type="evidence" value="ECO:0007669"/>
    <property type="project" value="InterPro"/>
</dbReference>
<dbReference type="EMBL" id="DWYY01000026">
    <property type="protein sequence ID" value="HJA91917.1"/>
    <property type="molecule type" value="Genomic_DNA"/>
</dbReference>